<reference evidence="1" key="2">
    <citation type="journal article" date="2021" name="World Allergy Organ. J.">
        <title>Chromosome-level assembly of Dermatophagoides farinae genome and transcriptome reveals two novel allergens Der f 37 and Der f 39.</title>
        <authorList>
            <person name="Chen J."/>
            <person name="Cai Z."/>
            <person name="Fan D."/>
            <person name="Hu J."/>
            <person name="Hou Y."/>
            <person name="He Y."/>
            <person name="Zhang Z."/>
            <person name="Zhao Z."/>
            <person name="Gao P."/>
            <person name="Hu W."/>
            <person name="Sun J."/>
            <person name="Li J."/>
            <person name="Ji K."/>
        </authorList>
    </citation>
    <scope>NUCLEOTIDE SEQUENCE</scope>
    <source>
        <strain evidence="1">JKM2019</strain>
    </source>
</reference>
<proteinExistence type="predicted"/>
<name>A0A9D4P339_DERFA</name>
<accession>A0A9D4P339</accession>
<dbReference type="EMBL" id="SDOV01000004">
    <property type="protein sequence ID" value="KAH7642732.1"/>
    <property type="molecule type" value="Genomic_DNA"/>
</dbReference>
<gene>
    <name evidence="1" type="ORF">HUG17_5779</name>
</gene>
<dbReference type="Proteomes" id="UP000828236">
    <property type="component" value="Unassembled WGS sequence"/>
</dbReference>
<reference evidence="1" key="1">
    <citation type="submission" date="2020-06" db="EMBL/GenBank/DDBJ databases">
        <authorList>
            <person name="Ji K."/>
            <person name="Li J."/>
        </authorList>
    </citation>
    <scope>NUCLEOTIDE SEQUENCE</scope>
    <source>
        <strain evidence="1">JKM2019</strain>
        <tissue evidence="1">Whole body</tissue>
    </source>
</reference>
<protein>
    <submittedName>
        <fullName evidence="1">Uncharacterized protein</fullName>
    </submittedName>
</protein>
<organism evidence="1">
    <name type="scientific">Dermatophagoides farinae</name>
    <name type="common">American house dust mite</name>
    <dbReference type="NCBI Taxonomy" id="6954"/>
    <lineage>
        <taxon>Eukaryota</taxon>
        <taxon>Metazoa</taxon>
        <taxon>Ecdysozoa</taxon>
        <taxon>Arthropoda</taxon>
        <taxon>Chelicerata</taxon>
        <taxon>Arachnida</taxon>
        <taxon>Acari</taxon>
        <taxon>Acariformes</taxon>
        <taxon>Sarcoptiformes</taxon>
        <taxon>Astigmata</taxon>
        <taxon>Psoroptidia</taxon>
        <taxon>Analgoidea</taxon>
        <taxon>Pyroglyphidae</taxon>
        <taxon>Dermatophagoidinae</taxon>
        <taxon>Dermatophagoides</taxon>
    </lineage>
</organism>
<sequence>MSGSLHRTSTLDSASQLDVDNFDWRQHLQVRVDIPQRTITPEVERLETP</sequence>
<dbReference type="AlphaFoldDB" id="A0A9D4P339"/>
<evidence type="ECO:0000313" key="1">
    <source>
        <dbReference type="EMBL" id="KAH7642732.1"/>
    </source>
</evidence>
<comment type="caution">
    <text evidence="1">The sequence shown here is derived from an EMBL/GenBank/DDBJ whole genome shotgun (WGS) entry which is preliminary data.</text>
</comment>